<dbReference type="RefSeq" id="WP_142988506.1">
    <property type="nucleotide sequence ID" value="NZ_CP015406.2"/>
</dbReference>
<accession>A0AAX1KGC1</accession>
<dbReference type="InterPro" id="IPR047901">
    <property type="entry name" value="BC1881-like"/>
</dbReference>
<proteinExistence type="predicted"/>
<dbReference type="Proteomes" id="UP000595792">
    <property type="component" value="Chromosome"/>
</dbReference>
<evidence type="ECO:0000313" key="2">
    <source>
        <dbReference type="Proteomes" id="UP000595792"/>
    </source>
</evidence>
<gene>
    <name evidence="1" type="ORF">I5Q84_13045</name>
</gene>
<organism evidence="1 2">
    <name type="scientific">Flavonifractor plautii</name>
    <name type="common">Fusobacterium plautii</name>
    <dbReference type="NCBI Taxonomy" id="292800"/>
    <lineage>
        <taxon>Bacteria</taxon>
        <taxon>Bacillati</taxon>
        <taxon>Bacillota</taxon>
        <taxon>Clostridia</taxon>
        <taxon>Eubacteriales</taxon>
        <taxon>Oscillospiraceae</taxon>
        <taxon>Flavonifractor</taxon>
    </lineage>
</organism>
<dbReference type="EMBL" id="CP065315">
    <property type="protein sequence ID" value="QQR04900.1"/>
    <property type="molecule type" value="Genomic_DNA"/>
</dbReference>
<sequence>MDLKDLIADVNVNEIYEHIETETLSDWVNAWQEAALAALRPVSRKQLSEFKTCDLVDELRKREGVETHIAEPYQDVVVSVNGPAVVLVVID</sequence>
<name>A0AAX1KGC1_FLAPL</name>
<evidence type="ECO:0000313" key="1">
    <source>
        <dbReference type="EMBL" id="QQR04900.1"/>
    </source>
</evidence>
<dbReference type="NCBIfam" id="NF033495">
    <property type="entry name" value="phage_BC1881"/>
    <property type="match status" value="1"/>
</dbReference>
<dbReference type="AlphaFoldDB" id="A0AAX1KGC1"/>
<protein>
    <submittedName>
        <fullName evidence="1">BC1881 family protein</fullName>
    </submittedName>
</protein>
<reference evidence="1 2" key="1">
    <citation type="submission" date="2020-11" db="EMBL/GenBank/DDBJ databases">
        <title>Closed and high quality bacterial genomes of the OMM12 community.</title>
        <authorList>
            <person name="Marbouty M."/>
            <person name="Lamy-Besnier Q."/>
            <person name="Debarbieux L."/>
            <person name="Koszul R."/>
        </authorList>
    </citation>
    <scope>NUCLEOTIDE SEQUENCE [LARGE SCALE GENOMIC DNA]</scope>
    <source>
        <strain evidence="1 2">YL31</strain>
    </source>
</reference>